<comment type="caution">
    <text evidence="3">The sequence shown here is derived from an EMBL/GenBank/DDBJ whole genome shotgun (WGS) entry which is preliminary data.</text>
</comment>
<evidence type="ECO:0008006" key="5">
    <source>
        <dbReference type="Google" id="ProtNLM"/>
    </source>
</evidence>
<dbReference type="Pfam" id="PF14559">
    <property type="entry name" value="TPR_19"/>
    <property type="match status" value="1"/>
</dbReference>
<protein>
    <recommendedName>
        <fullName evidence="5">Tetratricopeptide repeat-containing protein</fullName>
    </recommendedName>
</protein>
<dbReference type="InterPro" id="IPR011990">
    <property type="entry name" value="TPR-like_helical_dom_sf"/>
</dbReference>
<proteinExistence type="predicted"/>
<dbReference type="Gene3D" id="1.25.40.10">
    <property type="entry name" value="Tetratricopeptide repeat domain"/>
    <property type="match status" value="1"/>
</dbReference>
<evidence type="ECO:0000313" key="3">
    <source>
        <dbReference type="EMBL" id="GAA4462106.1"/>
    </source>
</evidence>
<keyword evidence="4" id="KW-1185">Reference proteome</keyword>
<keyword evidence="2" id="KW-0812">Transmembrane</keyword>
<feature type="transmembrane region" description="Helical" evidence="2">
    <location>
        <begin position="109"/>
        <end position="127"/>
    </location>
</feature>
<keyword evidence="2" id="KW-0472">Membrane</keyword>
<evidence type="ECO:0000313" key="4">
    <source>
        <dbReference type="Proteomes" id="UP001501175"/>
    </source>
</evidence>
<dbReference type="Proteomes" id="UP001501175">
    <property type="component" value="Unassembled WGS sequence"/>
</dbReference>
<name>A0ABP8NAP6_9BACT</name>
<keyword evidence="2" id="KW-1133">Transmembrane helix</keyword>
<evidence type="ECO:0000256" key="2">
    <source>
        <dbReference type="SAM" id="Phobius"/>
    </source>
</evidence>
<evidence type="ECO:0000256" key="1">
    <source>
        <dbReference type="SAM" id="MobiDB-lite"/>
    </source>
</evidence>
<accession>A0ABP8NAP6</accession>
<feature type="region of interest" description="Disordered" evidence="1">
    <location>
        <begin position="154"/>
        <end position="174"/>
    </location>
</feature>
<dbReference type="RefSeq" id="WP_345246011.1">
    <property type="nucleotide sequence ID" value="NZ_BAABHD010000067.1"/>
</dbReference>
<gene>
    <name evidence="3" type="ORF">GCM10023189_38380</name>
</gene>
<organism evidence="3 4">
    <name type="scientific">Nibrella saemangeumensis</name>
    <dbReference type="NCBI Taxonomy" id="1084526"/>
    <lineage>
        <taxon>Bacteria</taxon>
        <taxon>Pseudomonadati</taxon>
        <taxon>Bacteroidota</taxon>
        <taxon>Cytophagia</taxon>
        <taxon>Cytophagales</taxon>
        <taxon>Spirosomataceae</taxon>
        <taxon>Nibrella</taxon>
    </lineage>
</organism>
<reference evidence="4" key="1">
    <citation type="journal article" date="2019" name="Int. J. Syst. Evol. Microbiol.">
        <title>The Global Catalogue of Microorganisms (GCM) 10K type strain sequencing project: providing services to taxonomists for standard genome sequencing and annotation.</title>
        <authorList>
            <consortium name="The Broad Institute Genomics Platform"/>
            <consortium name="The Broad Institute Genome Sequencing Center for Infectious Disease"/>
            <person name="Wu L."/>
            <person name="Ma J."/>
        </authorList>
    </citation>
    <scope>NUCLEOTIDE SEQUENCE [LARGE SCALE GENOMIC DNA]</scope>
    <source>
        <strain evidence="4">JCM 17927</strain>
    </source>
</reference>
<sequence length="265" mass="29413">MQLSDELLEQINAYLSGQMTAVEKEQFEDRIRQDTDLREEVATQREIKQGLAMMAQKQRFSQMHTDLQKRGLLDRTDSSGASAPFDAAGTPKVVPFPARRTLFQANWRYWAAAASVVFLVGLGWVFFRGQSGGQPQLARNEQIFDSNFSTSLKAAPATSADPDRLGAPDSGPSVTQDSVRLQEAVTALQQGRTQAAIERLTPLAQSTPGHWSASARWYLALAYLRNNQRSEAEQALNQIAAMNGHPYQQEAKAVIRQLNESAHHE</sequence>
<dbReference type="SUPFAM" id="SSF48452">
    <property type="entry name" value="TPR-like"/>
    <property type="match status" value="1"/>
</dbReference>
<dbReference type="EMBL" id="BAABHD010000067">
    <property type="protein sequence ID" value="GAA4462106.1"/>
    <property type="molecule type" value="Genomic_DNA"/>
</dbReference>